<organism evidence="10">
    <name type="scientific">Dehalogenimonas sp. 4OHTPN</name>
    <dbReference type="NCBI Taxonomy" id="3166643"/>
    <lineage>
        <taxon>Bacteria</taxon>
        <taxon>Bacillati</taxon>
        <taxon>Chloroflexota</taxon>
        <taxon>Dehalococcoidia</taxon>
        <taxon>Dehalococcoidales</taxon>
        <taxon>Dehalococcoidaceae</taxon>
        <taxon>Dehalogenimonas</taxon>
    </lineage>
</organism>
<keyword evidence="4 7" id="KW-0238">DNA-binding</keyword>
<dbReference type="PROSITE" id="PS50110">
    <property type="entry name" value="RESPONSE_REGULATORY"/>
    <property type="match status" value="1"/>
</dbReference>
<dbReference type="GO" id="GO:0006355">
    <property type="term" value="P:regulation of DNA-templated transcription"/>
    <property type="evidence" value="ECO:0007669"/>
    <property type="project" value="InterPro"/>
</dbReference>
<dbReference type="SMART" id="SM00448">
    <property type="entry name" value="REC"/>
    <property type="match status" value="1"/>
</dbReference>
<dbReference type="InterPro" id="IPR039420">
    <property type="entry name" value="WalR-like"/>
</dbReference>
<evidence type="ECO:0000256" key="5">
    <source>
        <dbReference type="ARBA" id="ARBA00023163"/>
    </source>
</evidence>
<feature type="DNA-binding region" description="OmpR/PhoB-type" evidence="7">
    <location>
        <begin position="125"/>
        <end position="223"/>
    </location>
</feature>
<dbReference type="GO" id="GO:0000976">
    <property type="term" value="F:transcription cis-regulatory region binding"/>
    <property type="evidence" value="ECO:0007669"/>
    <property type="project" value="TreeGrafter"/>
</dbReference>
<feature type="domain" description="OmpR/PhoB-type" evidence="9">
    <location>
        <begin position="125"/>
        <end position="223"/>
    </location>
</feature>
<dbReference type="PROSITE" id="PS51755">
    <property type="entry name" value="OMPR_PHOB"/>
    <property type="match status" value="1"/>
</dbReference>
<dbReference type="SUPFAM" id="SSF52172">
    <property type="entry name" value="CheY-like"/>
    <property type="match status" value="1"/>
</dbReference>
<evidence type="ECO:0000256" key="3">
    <source>
        <dbReference type="ARBA" id="ARBA00023015"/>
    </source>
</evidence>
<dbReference type="Pfam" id="PF00072">
    <property type="entry name" value="Response_reg"/>
    <property type="match status" value="1"/>
</dbReference>
<dbReference type="CDD" id="cd19935">
    <property type="entry name" value="REC_OmpR_CusR-like"/>
    <property type="match status" value="1"/>
</dbReference>
<dbReference type="InterPro" id="IPR001789">
    <property type="entry name" value="Sig_transdc_resp-reg_receiver"/>
</dbReference>
<dbReference type="GO" id="GO:0005829">
    <property type="term" value="C:cytosol"/>
    <property type="evidence" value="ECO:0007669"/>
    <property type="project" value="TreeGrafter"/>
</dbReference>
<dbReference type="InterPro" id="IPR001867">
    <property type="entry name" value="OmpR/PhoB-type_DNA-bd"/>
</dbReference>
<dbReference type="PANTHER" id="PTHR48111">
    <property type="entry name" value="REGULATOR OF RPOS"/>
    <property type="match status" value="1"/>
</dbReference>
<name>A0AAU8GBD5_9CHLR</name>
<protein>
    <submittedName>
        <fullName evidence="10">Response regulator transcription factor</fullName>
    </submittedName>
</protein>
<dbReference type="CDD" id="cd00383">
    <property type="entry name" value="trans_reg_C"/>
    <property type="match status" value="1"/>
</dbReference>
<dbReference type="Gene3D" id="1.10.10.10">
    <property type="entry name" value="Winged helix-like DNA-binding domain superfamily/Winged helix DNA-binding domain"/>
    <property type="match status" value="1"/>
</dbReference>
<dbReference type="GO" id="GO:0000156">
    <property type="term" value="F:phosphorelay response regulator activity"/>
    <property type="evidence" value="ECO:0007669"/>
    <property type="project" value="TreeGrafter"/>
</dbReference>
<evidence type="ECO:0000256" key="2">
    <source>
        <dbReference type="ARBA" id="ARBA00023012"/>
    </source>
</evidence>
<keyword evidence="1 6" id="KW-0597">Phosphoprotein</keyword>
<evidence type="ECO:0000256" key="7">
    <source>
        <dbReference type="PROSITE-ProRule" id="PRU01091"/>
    </source>
</evidence>
<dbReference type="AlphaFoldDB" id="A0AAU8GBD5"/>
<proteinExistence type="predicted"/>
<evidence type="ECO:0000313" key="10">
    <source>
        <dbReference type="EMBL" id="XCH34085.1"/>
    </source>
</evidence>
<dbReference type="Pfam" id="PF00486">
    <property type="entry name" value="Trans_reg_C"/>
    <property type="match status" value="1"/>
</dbReference>
<reference evidence="10" key="1">
    <citation type="submission" date="2024-06" db="EMBL/GenBank/DDBJ databases">
        <title>A Novel Isolate, Dehalogenimonas sp. Strain 4OHTPN, Dechlorinates Aromatic 4 Hydroxy chlorothalonil by a Novel Reductive Dehalogenase.</title>
        <authorList>
            <person name="Liu G."/>
        </authorList>
    </citation>
    <scope>NUCLEOTIDE SEQUENCE</scope>
    <source>
        <strain evidence="10">4OHTPN</strain>
    </source>
</reference>
<evidence type="ECO:0000256" key="1">
    <source>
        <dbReference type="ARBA" id="ARBA00022553"/>
    </source>
</evidence>
<dbReference type="FunFam" id="3.40.50.2300:FF:000001">
    <property type="entry name" value="DNA-binding response regulator PhoB"/>
    <property type="match status" value="1"/>
</dbReference>
<dbReference type="SMART" id="SM00862">
    <property type="entry name" value="Trans_reg_C"/>
    <property type="match status" value="1"/>
</dbReference>
<evidence type="ECO:0000256" key="4">
    <source>
        <dbReference type="ARBA" id="ARBA00023125"/>
    </source>
</evidence>
<dbReference type="Gene3D" id="6.10.250.690">
    <property type="match status" value="1"/>
</dbReference>
<keyword evidence="3" id="KW-0805">Transcription regulation</keyword>
<keyword evidence="5" id="KW-0804">Transcription</keyword>
<dbReference type="InterPro" id="IPR036388">
    <property type="entry name" value="WH-like_DNA-bd_sf"/>
</dbReference>
<dbReference type="FunFam" id="1.10.10.10:FF:000005">
    <property type="entry name" value="Two-component system response regulator"/>
    <property type="match status" value="1"/>
</dbReference>
<dbReference type="Gene3D" id="3.40.50.2300">
    <property type="match status" value="1"/>
</dbReference>
<gene>
    <name evidence="10" type="ORF">ABV300_04190</name>
</gene>
<evidence type="ECO:0000256" key="6">
    <source>
        <dbReference type="PROSITE-ProRule" id="PRU00169"/>
    </source>
</evidence>
<evidence type="ECO:0000259" key="8">
    <source>
        <dbReference type="PROSITE" id="PS50110"/>
    </source>
</evidence>
<accession>A0AAU8GBD5</accession>
<dbReference type="EMBL" id="CP159307">
    <property type="protein sequence ID" value="XCH34085.1"/>
    <property type="molecule type" value="Genomic_DNA"/>
</dbReference>
<dbReference type="InterPro" id="IPR011006">
    <property type="entry name" value="CheY-like_superfamily"/>
</dbReference>
<feature type="modified residue" description="4-aspartylphosphate" evidence="6">
    <location>
        <position position="52"/>
    </location>
</feature>
<keyword evidence="2" id="KW-0902">Two-component regulatory system</keyword>
<dbReference type="PANTHER" id="PTHR48111:SF22">
    <property type="entry name" value="REGULATOR OF RPOS"/>
    <property type="match status" value="1"/>
</dbReference>
<dbReference type="GO" id="GO:0032993">
    <property type="term" value="C:protein-DNA complex"/>
    <property type="evidence" value="ECO:0007669"/>
    <property type="project" value="TreeGrafter"/>
</dbReference>
<evidence type="ECO:0000259" key="9">
    <source>
        <dbReference type="PROSITE" id="PS51755"/>
    </source>
</evidence>
<dbReference type="RefSeq" id="WP_353715270.1">
    <property type="nucleotide sequence ID" value="NZ_CP159307.1"/>
</dbReference>
<sequence>MVRILVVEDERRLAQIIKRGLEEAGYAVDNAFDGIEGQALAESTSYDLIILDVMLPKQDGVQTCRELRNRKIAAPVLMLTARDAIEDRVAGLDAGADDYMIKPFAFSELLARVRALLRRGVPLSTSKLTAADLELDTATRTAVRCGRKIELTSREYAILEYLMRHPGVLITRTMLEERIWDYQSDRLSNVIDVYIKKLRNKIDQPGQPSLIKTVRGAGYRMEAK</sequence>
<feature type="domain" description="Response regulatory" evidence="8">
    <location>
        <begin position="3"/>
        <end position="117"/>
    </location>
</feature>